<dbReference type="AlphaFoldDB" id="A0A1L7X6A8"/>
<evidence type="ECO:0000313" key="2">
    <source>
        <dbReference type="EMBL" id="CZR60556.1"/>
    </source>
</evidence>
<feature type="region of interest" description="Disordered" evidence="1">
    <location>
        <begin position="1"/>
        <end position="21"/>
    </location>
</feature>
<dbReference type="CDD" id="cd18186">
    <property type="entry name" value="BTB_POZ_ZBTB_KLHL-like"/>
    <property type="match status" value="1"/>
</dbReference>
<proteinExistence type="predicted"/>
<evidence type="ECO:0000313" key="3">
    <source>
        <dbReference type="Proteomes" id="UP000184330"/>
    </source>
</evidence>
<dbReference type="OrthoDB" id="5326346at2759"/>
<protein>
    <recommendedName>
        <fullName evidence="4">BTB domain-containing protein</fullName>
    </recommendedName>
</protein>
<evidence type="ECO:0000256" key="1">
    <source>
        <dbReference type="SAM" id="MobiDB-lite"/>
    </source>
</evidence>
<organism evidence="2 3">
    <name type="scientific">Phialocephala subalpina</name>
    <dbReference type="NCBI Taxonomy" id="576137"/>
    <lineage>
        <taxon>Eukaryota</taxon>
        <taxon>Fungi</taxon>
        <taxon>Dikarya</taxon>
        <taxon>Ascomycota</taxon>
        <taxon>Pezizomycotina</taxon>
        <taxon>Leotiomycetes</taxon>
        <taxon>Helotiales</taxon>
        <taxon>Mollisiaceae</taxon>
        <taxon>Phialocephala</taxon>
        <taxon>Phialocephala fortinii species complex</taxon>
    </lineage>
</organism>
<dbReference type="Proteomes" id="UP000184330">
    <property type="component" value="Unassembled WGS sequence"/>
</dbReference>
<evidence type="ECO:0008006" key="4">
    <source>
        <dbReference type="Google" id="ProtNLM"/>
    </source>
</evidence>
<gene>
    <name evidence="2" type="ORF">PAC_10452</name>
</gene>
<reference evidence="2 3" key="1">
    <citation type="submission" date="2016-03" db="EMBL/GenBank/DDBJ databases">
        <authorList>
            <person name="Ploux O."/>
        </authorList>
    </citation>
    <scope>NUCLEOTIDE SEQUENCE [LARGE SCALE GENOMIC DNA]</scope>
    <source>
        <strain evidence="2 3">UAMH 11012</strain>
    </source>
</reference>
<keyword evidence="3" id="KW-1185">Reference proteome</keyword>
<sequence>MPGKPQHDDENPLAADGKEVDTSLASLTLDNSVDKETHMLVSSKHLTLASPVFKAMLGPAFREGQLLKSEGKLELDLEDDDPKAFEILMNAIHGHISKMPETVGFKTFSELTILVDKYQILEAIRHYASRWMKALLPQASTKITTSPISVALTCLDMCWVLKLKADFKKISRILQQGLACQRTTDGLPIPSFVLEQIQDARQQSMNTMIAFIQKMIVDLSSATNTCQTAFHNDRERKNLACDSLILGSLIKGLSAHDMWPLPMSPYDGVSLLRLLNKVRNLTIIATCDDTLFGKFSGSSPDSSHGWAKKLKDEADRVEKAAGGLDLDRLAK</sequence>
<name>A0A1L7X6A8_9HELO</name>
<dbReference type="EMBL" id="FJOG01000016">
    <property type="protein sequence ID" value="CZR60556.1"/>
    <property type="molecule type" value="Genomic_DNA"/>
</dbReference>
<dbReference type="STRING" id="576137.A0A1L7X6A8"/>
<accession>A0A1L7X6A8</accession>
<dbReference type="Gene3D" id="3.30.710.10">
    <property type="entry name" value="Potassium Channel Kv1.1, Chain A"/>
    <property type="match status" value="1"/>
</dbReference>
<dbReference type="InterPro" id="IPR011333">
    <property type="entry name" value="SKP1/BTB/POZ_sf"/>
</dbReference>